<dbReference type="Proteomes" id="UP000184233">
    <property type="component" value="Unassembled WGS sequence"/>
</dbReference>
<dbReference type="EMBL" id="MKVH01000024">
    <property type="protein sequence ID" value="OJX56804.1"/>
    <property type="molecule type" value="Genomic_DNA"/>
</dbReference>
<evidence type="ECO:0000259" key="3">
    <source>
        <dbReference type="Pfam" id="PF00932"/>
    </source>
</evidence>
<keyword evidence="2" id="KW-0812">Transmembrane</keyword>
<gene>
    <name evidence="4" type="ORF">BGO89_09750</name>
</gene>
<evidence type="ECO:0000313" key="4">
    <source>
        <dbReference type="EMBL" id="OJX56804.1"/>
    </source>
</evidence>
<dbReference type="Gene3D" id="2.60.40.4070">
    <property type="match status" value="1"/>
</dbReference>
<protein>
    <recommendedName>
        <fullName evidence="3">LTD domain-containing protein</fullName>
    </recommendedName>
</protein>
<accession>A0A1M3KX15</accession>
<dbReference type="AlphaFoldDB" id="A0A1M3KX15"/>
<dbReference type="STRING" id="1895771.BGO89_09750"/>
<dbReference type="InterPro" id="IPR036415">
    <property type="entry name" value="Lamin_tail_dom_sf"/>
</dbReference>
<dbReference type="Gene3D" id="2.60.40.1260">
    <property type="entry name" value="Lamin Tail domain"/>
    <property type="match status" value="1"/>
</dbReference>
<dbReference type="InterPro" id="IPR001322">
    <property type="entry name" value="Lamin_tail_dom"/>
</dbReference>
<organism evidence="4 5">
    <name type="scientific">Candidatus Kapaibacterium thiocyanatum</name>
    <dbReference type="NCBI Taxonomy" id="1895771"/>
    <lineage>
        <taxon>Bacteria</taxon>
        <taxon>Pseudomonadati</taxon>
        <taxon>Candidatus Kapaibacteriota</taxon>
        <taxon>Candidatus Kapaibacteriia</taxon>
        <taxon>Candidatus Kapaibacteriales</taxon>
        <taxon>Candidatus Kapaibacteriaceae</taxon>
        <taxon>Candidatus Kapaibacterium</taxon>
    </lineage>
</organism>
<feature type="domain" description="LTD" evidence="3">
    <location>
        <begin position="304"/>
        <end position="419"/>
    </location>
</feature>
<sequence>MKKSGRRRHGTYDRRSDSVACDQSVRSAIVWSAIGLILSMLFLTIPCGAQIRINEVHAVPAAGEPEWIEVVNAGSTGIRMTSWSVCDARTCAGIPDITLPAGRYAVFTRDTVVLREARYVDERALLVEVRLPSLNNGVDDVVVRNGDIVVVDSMSYDMEQGIRGRSLERSDLSSWHASRSRDSATCGYLNSIVTLDHDRAIANVGIDGATYAIHVRVANVGRSAMPSTVLRVLGSMSSADGTAAGKSVPELTPGSWIDVSLSYDGVLDTATAGASATIIAWFDDGDDRPDNDTAILPIVVPPRRGSLTITEVMFDPMSWQCDYVELYNGTSDTIDLQGWYLADTRSNGVWDTTDIETSVTLRPGAFAVLAADTSVDAMLGGADDMTRRGSMRRGWNLNADAGEVSVMTPSGFVVDRIRYDSRWHNPHLPERSGVSLEKPLAELSGMASESWLSSGDPRGGTPARKNSVGLPLPSGGKLVASPSPFSTRAGAPAHPCLLRFDIPAGQAVASLRILTPEGMPVRTLLDAVFVGTMGIVAWDGVDDHGVTVAPGPYVALVEAVDAVSGELSRALCLVVVGE</sequence>
<dbReference type="Pfam" id="PF00932">
    <property type="entry name" value="LTD"/>
    <property type="match status" value="2"/>
</dbReference>
<proteinExistence type="predicted"/>
<evidence type="ECO:0000256" key="2">
    <source>
        <dbReference type="SAM" id="Phobius"/>
    </source>
</evidence>
<comment type="caution">
    <text evidence="4">The sequence shown here is derived from an EMBL/GenBank/DDBJ whole genome shotgun (WGS) entry which is preliminary data.</text>
</comment>
<reference evidence="4 5" key="1">
    <citation type="submission" date="2016-09" db="EMBL/GenBank/DDBJ databases">
        <title>Genome-resolved meta-omics ties microbial dynamics to process performance in biotechnology for thiocyanate degradation.</title>
        <authorList>
            <person name="Kantor R.S."/>
            <person name="Huddy R.J."/>
            <person name="Iyer R."/>
            <person name="Thomas B.C."/>
            <person name="Brown C.T."/>
            <person name="Anantharaman K."/>
            <person name="Tringe S."/>
            <person name="Hettich R.L."/>
            <person name="Harrison S.T."/>
            <person name="Banfield J.F."/>
        </authorList>
    </citation>
    <scope>NUCLEOTIDE SEQUENCE [LARGE SCALE GENOMIC DNA]</scope>
    <source>
        <strain evidence="4">59-99</strain>
    </source>
</reference>
<keyword evidence="2" id="KW-1133">Transmembrane helix</keyword>
<evidence type="ECO:0000313" key="5">
    <source>
        <dbReference type="Proteomes" id="UP000184233"/>
    </source>
</evidence>
<feature type="transmembrane region" description="Helical" evidence="2">
    <location>
        <begin position="24"/>
        <end position="45"/>
    </location>
</feature>
<dbReference type="SUPFAM" id="SSF74853">
    <property type="entry name" value="Lamin A/C globular tail domain"/>
    <property type="match status" value="1"/>
</dbReference>
<evidence type="ECO:0000256" key="1">
    <source>
        <dbReference type="SAM" id="MobiDB-lite"/>
    </source>
</evidence>
<name>A0A1M3KX15_9BACT</name>
<keyword evidence="2" id="KW-0472">Membrane</keyword>
<feature type="domain" description="LTD" evidence="3">
    <location>
        <begin position="49"/>
        <end position="156"/>
    </location>
</feature>
<feature type="region of interest" description="Disordered" evidence="1">
    <location>
        <begin position="447"/>
        <end position="473"/>
    </location>
</feature>